<dbReference type="Pfam" id="PF10282">
    <property type="entry name" value="Lactonase"/>
    <property type="match status" value="1"/>
</dbReference>
<proteinExistence type="inferred from homology"/>
<organism evidence="2">
    <name type="scientific">plant metagenome</name>
    <dbReference type="NCBI Taxonomy" id="1297885"/>
    <lineage>
        <taxon>unclassified sequences</taxon>
        <taxon>metagenomes</taxon>
        <taxon>organismal metagenomes</taxon>
    </lineage>
</organism>
<dbReference type="PANTHER" id="PTHR30344">
    <property type="entry name" value="6-PHOSPHOGLUCONOLACTONASE-RELATED"/>
    <property type="match status" value="1"/>
</dbReference>
<dbReference type="InterPro" id="IPR019405">
    <property type="entry name" value="Lactonase_7-beta_prop"/>
</dbReference>
<evidence type="ECO:0000313" key="2">
    <source>
        <dbReference type="EMBL" id="VFR16474.1"/>
    </source>
</evidence>
<dbReference type="PANTHER" id="PTHR30344:SF1">
    <property type="entry name" value="6-PHOSPHOGLUCONOLACTONASE"/>
    <property type="match status" value="1"/>
</dbReference>
<dbReference type="SUPFAM" id="SSF82171">
    <property type="entry name" value="DPP6 N-terminal domain-like"/>
    <property type="match status" value="1"/>
</dbReference>
<evidence type="ECO:0000256" key="1">
    <source>
        <dbReference type="ARBA" id="ARBA00005564"/>
    </source>
</evidence>
<dbReference type="Gene3D" id="2.130.10.10">
    <property type="entry name" value="YVTN repeat-like/Quinoprotein amine dehydrogenase"/>
    <property type="match status" value="1"/>
</dbReference>
<gene>
    <name evidence="2" type="ORF">AMP9_2189</name>
</gene>
<dbReference type="AlphaFoldDB" id="A0A484NRG1"/>
<reference evidence="2" key="1">
    <citation type="submission" date="2019-03" db="EMBL/GenBank/DDBJ databases">
        <authorList>
            <person name="Danneels B."/>
        </authorList>
    </citation>
    <scope>NUCLEOTIDE SEQUENCE</scope>
</reference>
<protein>
    <submittedName>
        <fullName evidence="2">Uncharacterized conserved protein</fullName>
    </submittedName>
</protein>
<dbReference type="GO" id="GO:0005829">
    <property type="term" value="C:cytosol"/>
    <property type="evidence" value="ECO:0007669"/>
    <property type="project" value="TreeGrafter"/>
</dbReference>
<dbReference type="InterPro" id="IPR015943">
    <property type="entry name" value="WD40/YVTN_repeat-like_dom_sf"/>
</dbReference>
<dbReference type="PROSITE" id="PS51257">
    <property type="entry name" value="PROKAR_LIPOPROTEIN"/>
    <property type="match status" value="1"/>
</dbReference>
<dbReference type="InterPro" id="IPR050282">
    <property type="entry name" value="Cycloisomerase_2"/>
</dbReference>
<name>A0A484NRG1_9ZZZZ</name>
<dbReference type="GO" id="GO:0017057">
    <property type="term" value="F:6-phosphogluconolactonase activity"/>
    <property type="evidence" value="ECO:0007669"/>
    <property type="project" value="TreeGrafter"/>
</dbReference>
<comment type="similarity">
    <text evidence="1">Belongs to the cycloisomerase 2 family.</text>
</comment>
<dbReference type="EMBL" id="CAADHY010000006">
    <property type="protein sequence ID" value="VFR16474.1"/>
    <property type="molecule type" value="Genomic_DNA"/>
</dbReference>
<sequence>MLNRKKLQRAARAGVACASLLLLAACGGSDDPPVSSPPPPIPGTQAVGGVVTGLAGSGLVLQINGGEVLAVAADGGFTFPTPLAEGVAYTVTVRSQPSDPTQICSVSRASGMVGAGPADDMKVVCATQAFAVGGMISGLNGTGLVLRNNAADDLALAVDGPFAFPVPVASGAGYAVTVQAQPAGQVCSVGQATGTVGAGLVTSVVVTCSTQSYTVGGSVSGLVASGLVLQNNGADDVSVVSGASSVTFPTPVAHGASYAVTVATQPVGLTCTVSNGSGAIDAGNVIDVAVACTVDSYRLSLTVSGLDGQDLVLQNNAGDDLAVAADGTHQFDQRLVPGAGYSVTVKSQPRMLTQSCSVTHGSGTMGSADIGNVAVACATATSRFSYWLMPGAQTLQGHVESAGWQAVPGASLALDPDVALLASDPRGRFVFTGMSASGAIRVHPISVAGEIMPVADVKWAASNLAAITLHPDGRALYVSTNDGSMVADFALDDSGVLTSFAGYPLAMVGTGGALAMDPLGRFLYAYHRYGDEIRVFRIGADASISPTAVSTSNLGNAVSMTVHPSGRFLYVLKADGTLEIFAIDATTGGLVTAWSGASGITSPLQVQVHPRGRWLSLVGGAPGSSPAIRAIDPATGAPGPALPPFFTSEEVSSATFDATGDRMLIGTRSPQFMFRFALSPSTGTPLSNTGISAGDVPAAVVVINR</sequence>
<accession>A0A484NRG1</accession>